<keyword evidence="1" id="KW-0813">Transport</keyword>
<dbReference type="RefSeq" id="WP_316781882.1">
    <property type="nucleotide sequence ID" value="NZ_JASMWN010000027.1"/>
</dbReference>
<organism evidence="9 10">
    <name type="scientific">Sedimentitalea todarodis</name>
    <dbReference type="NCBI Taxonomy" id="1631240"/>
    <lineage>
        <taxon>Bacteria</taxon>
        <taxon>Pseudomonadati</taxon>
        <taxon>Pseudomonadota</taxon>
        <taxon>Alphaproteobacteria</taxon>
        <taxon>Rhodobacterales</taxon>
        <taxon>Paracoccaceae</taxon>
        <taxon>Sedimentitalea</taxon>
    </lineage>
</organism>
<keyword evidence="5 6" id="KW-0408">Iron</keyword>
<evidence type="ECO:0000256" key="7">
    <source>
        <dbReference type="SAM" id="SignalP"/>
    </source>
</evidence>
<reference evidence="10" key="1">
    <citation type="submission" date="2023-05" db="EMBL/GenBank/DDBJ databases">
        <title>Sedimentitalea sp. nov. JM2-8.</title>
        <authorList>
            <person name="Huang J."/>
        </authorList>
    </citation>
    <scope>NUCLEOTIDE SEQUENCE [LARGE SCALE GENOMIC DNA]</scope>
    <source>
        <strain evidence="10">KHS03</strain>
    </source>
</reference>
<dbReference type="Proteomes" id="UP001255416">
    <property type="component" value="Unassembled WGS sequence"/>
</dbReference>
<accession>A0ABU3VKF0</accession>
<proteinExistence type="predicted"/>
<evidence type="ECO:0000259" key="8">
    <source>
        <dbReference type="PROSITE" id="PS51007"/>
    </source>
</evidence>
<comment type="caution">
    <text evidence="9">The sequence shown here is derived from an EMBL/GenBank/DDBJ whole genome shotgun (WGS) entry which is preliminary data.</text>
</comment>
<evidence type="ECO:0000256" key="5">
    <source>
        <dbReference type="ARBA" id="ARBA00023004"/>
    </source>
</evidence>
<evidence type="ECO:0000256" key="2">
    <source>
        <dbReference type="ARBA" id="ARBA00022617"/>
    </source>
</evidence>
<evidence type="ECO:0000256" key="4">
    <source>
        <dbReference type="ARBA" id="ARBA00022982"/>
    </source>
</evidence>
<gene>
    <name evidence="9" type="ORF">QO231_22690</name>
</gene>
<dbReference type="Gene3D" id="1.10.760.10">
    <property type="entry name" value="Cytochrome c-like domain"/>
    <property type="match status" value="1"/>
</dbReference>
<dbReference type="PROSITE" id="PS51007">
    <property type="entry name" value="CYTC"/>
    <property type="match status" value="1"/>
</dbReference>
<keyword evidence="2 6" id="KW-0349">Heme</keyword>
<protein>
    <submittedName>
        <fullName evidence="9">Cytochrome C</fullName>
    </submittedName>
</protein>
<keyword evidence="7" id="KW-0732">Signal</keyword>
<feature type="signal peptide" evidence="7">
    <location>
        <begin position="1"/>
        <end position="20"/>
    </location>
</feature>
<evidence type="ECO:0000313" key="9">
    <source>
        <dbReference type="EMBL" id="MDU9006650.1"/>
    </source>
</evidence>
<dbReference type="InterPro" id="IPR002327">
    <property type="entry name" value="Cyt_c_1A/1B"/>
</dbReference>
<keyword evidence="3 6" id="KW-0479">Metal-binding</keyword>
<sequence>MKSTILTAFAVTAFALPAFADGHASGDAEAGEKEFKKCKACHMIQRADGTDIVKGGKVGPNLFGVYTRPAGSVDGFKYSISMTAAGEAGLEWNEEDFVTYVADPTAFLKGYLDDDKAKGKMAFKLKDAEQAKNVWAYLVSVGPAPE</sequence>
<evidence type="ECO:0000256" key="6">
    <source>
        <dbReference type="PROSITE-ProRule" id="PRU00433"/>
    </source>
</evidence>
<keyword evidence="10" id="KW-1185">Reference proteome</keyword>
<dbReference type="EMBL" id="JASMWN010000027">
    <property type="protein sequence ID" value="MDU9006650.1"/>
    <property type="molecule type" value="Genomic_DNA"/>
</dbReference>
<keyword evidence="4" id="KW-0249">Electron transport</keyword>
<dbReference type="PANTHER" id="PTHR11961">
    <property type="entry name" value="CYTOCHROME C"/>
    <property type="match status" value="1"/>
</dbReference>
<feature type="chain" id="PRO_5047455213" evidence="7">
    <location>
        <begin position="21"/>
        <end position="146"/>
    </location>
</feature>
<evidence type="ECO:0000313" key="10">
    <source>
        <dbReference type="Proteomes" id="UP001255416"/>
    </source>
</evidence>
<evidence type="ECO:0000256" key="3">
    <source>
        <dbReference type="ARBA" id="ARBA00022723"/>
    </source>
</evidence>
<dbReference type="SUPFAM" id="SSF46626">
    <property type="entry name" value="Cytochrome c"/>
    <property type="match status" value="1"/>
</dbReference>
<evidence type="ECO:0000256" key="1">
    <source>
        <dbReference type="ARBA" id="ARBA00022448"/>
    </source>
</evidence>
<name>A0ABU3VKF0_9RHOB</name>
<dbReference type="InterPro" id="IPR036909">
    <property type="entry name" value="Cyt_c-like_dom_sf"/>
</dbReference>
<feature type="domain" description="Cytochrome c" evidence="8">
    <location>
        <begin position="26"/>
        <end position="142"/>
    </location>
</feature>
<dbReference type="InterPro" id="IPR009056">
    <property type="entry name" value="Cyt_c-like_dom"/>
</dbReference>